<gene>
    <name evidence="7" type="ORF">DM02DRAFT_619363</name>
</gene>
<comment type="similarity">
    <text evidence="2">Belongs to the oxygen-dependent FAD-linked oxidoreductase family.</text>
</comment>
<dbReference type="Gene3D" id="3.30.465.10">
    <property type="match status" value="1"/>
</dbReference>
<dbReference type="Proteomes" id="UP000244855">
    <property type="component" value="Unassembled WGS sequence"/>
</dbReference>
<dbReference type="PANTHER" id="PTHR42973:SF9">
    <property type="entry name" value="FAD-BINDING PCMH-TYPE DOMAIN-CONTAINING PROTEIN-RELATED"/>
    <property type="match status" value="1"/>
</dbReference>
<dbReference type="Gene3D" id="3.30.43.10">
    <property type="entry name" value="Uridine Diphospho-n-acetylenolpyruvylglucosamine Reductase, domain 2"/>
    <property type="match status" value="1"/>
</dbReference>
<accession>A0A2V1D7Q7</accession>
<dbReference type="PROSITE" id="PS51387">
    <property type="entry name" value="FAD_PCMH"/>
    <property type="match status" value="1"/>
</dbReference>
<feature type="domain" description="FAD-binding PCMH-type" evidence="6">
    <location>
        <begin position="53"/>
        <end position="223"/>
    </location>
</feature>
<dbReference type="EMBL" id="KZ805600">
    <property type="protein sequence ID" value="PVH93284.1"/>
    <property type="molecule type" value="Genomic_DNA"/>
</dbReference>
<dbReference type="Gene3D" id="3.40.462.20">
    <property type="match status" value="1"/>
</dbReference>
<dbReference type="InterPro" id="IPR050416">
    <property type="entry name" value="FAD-linked_Oxidoreductase"/>
</dbReference>
<proteinExistence type="inferred from homology"/>
<dbReference type="GO" id="GO:0071949">
    <property type="term" value="F:FAD binding"/>
    <property type="evidence" value="ECO:0007669"/>
    <property type="project" value="InterPro"/>
</dbReference>
<evidence type="ECO:0000259" key="6">
    <source>
        <dbReference type="PROSITE" id="PS51387"/>
    </source>
</evidence>
<keyword evidence="3" id="KW-0285">Flavoprotein</keyword>
<dbReference type="InterPro" id="IPR016166">
    <property type="entry name" value="FAD-bd_PCMH"/>
</dbReference>
<dbReference type="InterPro" id="IPR006094">
    <property type="entry name" value="Oxid_FAD_bind_N"/>
</dbReference>
<evidence type="ECO:0000256" key="2">
    <source>
        <dbReference type="ARBA" id="ARBA00005466"/>
    </source>
</evidence>
<dbReference type="SUPFAM" id="SSF56176">
    <property type="entry name" value="FAD-binding/transporter-associated domain-like"/>
    <property type="match status" value="1"/>
</dbReference>
<dbReference type="GO" id="GO:0016491">
    <property type="term" value="F:oxidoreductase activity"/>
    <property type="evidence" value="ECO:0007669"/>
    <property type="project" value="UniProtKB-KW"/>
</dbReference>
<evidence type="ECO:0000256" key="1">
    <source>
        <dbReference type="ARBA" id="ARBA00001974"/>
    </source>
</evidence>
<evidence type="ECO:0000256" key="4">
    <source>
        <dbReference type="ARBA" id="ARBA00022827"/>
    </source>
</evidence>
<evidence type="ECO:0000256" key="5">
    <source>
        <dbReference type="ARBA" id="ARBA00023002"/>
    </source>
</evidence>
<comment type="cofactor">
    <cofactor evidence="1">
        <name>FAD</name>
        <dbReference type="ChEBI" id="CHEBI:57692"/>
    </cofactor>
</comment>
<keyword evidence="4" id="KW-0274">FAD</keyword>
<evidence type="ECO:0000313" key="7">
    <source>
        <dbReference type="EMBL" id="PVH93284.1"/>
    </source>
</evidence>
<evidence type="ECO:0000313" key="8">
    <source>
        <dbReference type="Proteomes" id="UP000244855"/>
    </source>
</evidence>
<dbReference type="STRING" id="97972.A0A2V1D7Q7"/>
<dbReference type="InterPro" id="IPR036318">
    <property type="entry name" value="FAD-bd_PCMH-like_sf"/>
</dbReference>
<dbReference type="AlphaFoldDB" id="A0A2V1D7Q7"/>
<dbReference type="Pfam" id="PF08031">
    <property type="entry name" value="BBE"/>
    <property type="match status" value="1"/>
</dbReference>
<dbReference type="InterPro" id="IPR012951">
    <property type="entry name" value="BBE"/>
</dbReference>
<sequence>MPIQANPLEGLISRYSLGNNISADLCARLSPDASVYLPSDNDFASFTPRWSSYSTPNFTVIVEVATEEDVIETVKYANEIKKPFLAVNNAHGAISTVGRINNGIQISMKNLKGVTVAADGKTATFGAGVLAKDVTDALWAEGKQTVTGGCECVSIVGPGLGGGHGFLQGRRGLISDQFVSLNVVTADGALVKVDKDHELWWAMQGAGHNFGIVTSITSKIYDVERPKWAYTTFIFTGDKVEGLYSTINDKLLKNNTQEVNIINYSFFTNDPTVDPANPVIMFFILQEGAEEVDEQFTAPFTALGPAAQMGGGGDYRDLPKWTGNANDQLFCQKTGFAAFRFPLELQIYDIPAQRLVYDTYNAAMKETPALNNSIALFEGYSMQGVKAVPAESTAYPFRDSPLLVAPVIFFVPSSPELVKKAEGLGAQMRDILFKASGQPEMRAYVNYAFGNEGPVQWYGSEGWRQEKLKTLKKKYDPAGKFSFYAPIA</sequence>
<dbReference type="Pfam" id="PF01565">
    <property type="entry name" value="FAD_binding_4"/>
    <property type="match status" value="1"/>
</dbReference>
<dbReference type="PANTHER" id="PTHR42973">
    <property type="entry name" value="BINDING OXIDOREDUCTASE, PUTATIVE (AFU_ORTHOLOGUE AFUA_1G17690)-RELATED"/>
    <property type="match status" value="1"/>
</dbReference>
<dbReference type="InterPro" id="IPR016169">
    <property type="entry name" value="FAD-bd_PCMH_sub2"/>
</dbReference>
<keyword evidence="5" id="KW-0560">Oxidoreductase</keyword>
<name>A0A2V1D7Q7_9PLEO</name>
<reference evidence="7 8" key="1">
    <citation type="journal article" date="2018" name="Sci. Rep.">
        <title>Comparative genomics provides insights into the lifestyle and reveals functional heterogeneity of dark septate endophytic fungi.</title>
        <authorList>
            <person name="Knapp D.G."/>
            <person name="Nemeth J.B."/>
            <person name="Barry K."/>
            <person name="Hainaut M."/>
            <person name="Henrissat B."/>
            <person name="Johnson J."/>
            <person name="Kuo A."/>
            <person name="Lim J.H.P."/>
            <person name="Lipzen A."/>
            <person name="Nolan M."/>
            <person name="Ohm R.A."/>
            <person name="Tamas L."/>
            <person name="Grigoriev I.V."/>
            <person name="Spatafora J.W."/>
            <person name="Nagy L.G."/>
            <person name="Kovacs G.M."/>
        </authorList>
    </citation>
    <scope>NUCLEOTIDE SEQUENCE [LARGE SCALE GENOMIC DNA]</scope>
    <source>
        <strain evidence="7 8">DSE2036</strain>
    </source>
</reference>
<dbReference type="OrthoDB" id="9996127at2759"/>
<evidence type="ECO:0000256" key="3">
    <source>
        <dbReference type="ARBA" id="ARBA00022630"/>
    </source>
</evidence>
<keyword evidence="8" id="KW-1185">Reference proteome</keyword>
<protein>
    <submittedName>
        <fullName evidence="7">Putative FAD-dependent oxygenase</fullName>
    </submittedName>
</protein>
<organism evidence="7 8">
    <name type="scientific">Periconia macrospinosa</name>
    <dbReference type="NCBI Taxonomy" id="97972"/>
    <lineage>
        <taxon>Eukaryota</taxon>
        <taxon>Fungi</taxon>
        <taxon>Dikarya</taxon>
        <taxon>Ascomycota</taxon>
        <taxon>Pezizomycotina</taxon>
        <taxon>Dothideomycetes</taxon>
        <taxon>Pleosporomycetidae</taxon>
        <taxon>Pleosporales</taxon>
        <taxon>Massarineae</taxon>
        <taxon>Periconiaceae</taxon>
        <taxon>Periconia</taxon>
    </lineage>
</organism>
<dbReference type="InterPro" id="IPR016167">
    <property type="entry name" value="FAD-bd_PCMH_sub1"/>
</dbReference>